<keyword evidence="5" id="KW-0808">Transferase</keyword>
<dbReference type="GO" id="GO:0046872">
    <property type="term" value="F:metal ion binding"/>
    <property type="evidence" value="ECO:0007669"/>
    <property type="project" value="UniProtKB-KW"/>
</dbReference>
<dbReference type="GO" id="GO:0008757">
    <property type="term" value="F:S-adenosylmethionine-dependent methyltransferase activity"/>
    <property type="evidence" value="ECO:0007669"/>
    <property type="project" value="InterPro"/>
</dbReference>
<keyword evidence="5" id="KW-0489">Methyltransferase</keyword>
<dbReference type="InterPro" id="IPR013216">
    <property type="entry name" value="Methyltransf_11"/>
</dbReference>
<evidence type="ECO:0000259" key="3">
    <source>
        <dbReference type="Pfam" id="PF08241"/>
    </source>
</evidence>
<dbReference type="AlphaFoldDB" id="A0A8J8B0A7"/>
<feature type="binding site" evidence="1">
    <location>
        <position position="45"/>
    </location>
    <ligand>
        <name>Zn(2+)</name>
        <dbReference type="ChEBI" id="CHEBI:29105"/>
    </ligand>
</feature>
<reference evidence="5" key="2">
    <citation type="submission" date="2021-04" db="EMBL/GenBank/DDBJ databases">
        <authorList>
            <person name="Liu J."/>
        </authorList>
    </citation>
    <scope>NUCLEOTIDE SEQUENCE</scope>
    <source>
        <strain evidence="5">BAD-6</strain>
    </source>
</reference>
<dbReference type="Pfam" id="PF21302">
    <property type="entry name" value="Zn_ribbon_RlmA"/>
    <property type="match status" value="1"/>
</dbReference>
<keyword evidence="6" id="KW-1185">Reference proteome</keyword>
<feature type="binding site" evidence="2">
    <location>
        <position position="218"/>
    </location>
    <ligand>
        <name>S-adenosyl-L-methionine</name>
        <dbReference type="ChEBI" id="CHEBI:59789"/>
    </ligand>
</feature>
<feature type="binding site" evidence="1">
    <location>
        <position position="41"/>
    </location>
    <ligand>
        <name>Zn(2+)</name>
        <dbReference type="ChEBI" id="CHEBI:29105"/>
    </ligand>
</feature>
<dbReference type="Proteomes" id="UP000675664">
    <property type="component" value="Unassembled WGS sequence"/>
</dbReference>
<keyword evidence="2" id="KW-0949">S-adenosyl-L-methionine</keyword>
<evidence type="ECO:0000313" key="6">
    <source>
        <dbReference type="Proteomes" id="UP000675664"/>
    </source>
</evidence>
<organism evidence="5 6">
    <name type="scientific">Sinanaerobacter chloroacetimidivorans</name>
    <dbReference type="NCBI Taxonomy" id="2818044"/>
    <lineage>
        <taxon>Bacteria</taxon>
        <taxon>Bacillati</taxon>
        <taxon>Bacillota</taxon>
        <taxon>Clostridia</taxon>
        <taxon>Peptostreptococcales</taxon>
        <taxon>Anaerovoracaceae</taxon>
        <taxon>Sinanaerobacter</taxon>
    </lineage>
</organism>
<feature type="binding site" evidence="1">
    <location>
        <position position="24"/>
    </location>
    <ligand>
        <name>Zn(2+)</name>
        <dbReference type="ChEBI" id="CHEBI:29105"/>
    </ligand>
</feature>
<dbReference type="InterPro" id="IPR048647">
    <property type="entry name" value="RlmA_N"/>
</dbReference>
<dbReference type="SUPFAM" id="SSF53335">
    <property type="entry name" value="S-adenosyl-L-methionine-dependent methyltransferases"/>
    <property type="match status" value="1"/>
</dbReference>
<comment type="caution">
    <text evidence="5">The sequence shown here is derived from an EMBL/GenBank/DDBJ whole genome shotgun (WGS) entry which is preliminary data.</text>
</comment>
<evidence type="ECO:0000259" key="4">
    <source>
        <dbReference type="Pfam" id="PF21302"/>
    </source>
</evidence>
<sequence>MNQMLKKKDRISKLIMENKGILKCPLCGKQMQIQASSSLTCKSKHCFDLSKKGYLNLLTSHYDAVYSKDLFEARHQVCRAGFFDPLMDVLEEIIKKHQHKVGDRKLAVFDAGCGEGSHLSSLTRRLVAADEGKSTEKETGKKEYFFAGADISKESIHIAAGSDGGDILWCVADLAKLPFHNGSFDVILNILSPANYLEFTRVLRNDGIIVKVFPDSRYLMELRNILYHGKENISYSNDRMVDYFAQKLTVTDTRKITYSFEISRELFPQLMKMTPLTWGADEARLEVRDFEMPTHITVDLTVMTGIMKE</sequence>
<name>A0A8J8B0A7_9FIRM</name>
<evidence type="ECO:0000313" key="5">
    <source>
        <dbReference type="EMBL" id="MBR0596994.1"/>
    </source>
</evidence>
<dbReference type="Gene3D" id="3.40.50.150">
    <property type="entry name" value="Vaccinia Virus protein VP39"/>
    <property type="match status" value="1"/>
</dbReference>
<accession>A0A8J8B0A7</accession>
<feature type="binding site" evidence="2">
    <location>
        <begin position="115"/>
        <end position="116"/>
    </location>
    <ligand>
        <name>S-adenosyl-L-methionine</name>
        <dbReference type="ChEBI" id="CHEBI:59789"/>
    </ligand>
</feature>
<reference evidence="5" key="1">
    <citation type="submission" date="2021-04" db="EMBL/GenBank/DDBJ databases">
        <title>Sinoanaerobacter chloroacetimidivorans sp. nov., an obligate anaerobic bacterium isolated from anaerobic sludge.</title>
        <authorList>
            <person name="Bao Y."/>
        </authorList>
    </citation>
    <scope>NUCLEOTIDE SEQUENCE</scope>
    <source>
        <strain evidence="5">BAD-6</strain>
    </source>
</reference>
<feature type="binding site" evidence="2">
    <location>
        <position position="83"/>
    </location>
    <ligand>
        <name>S-adenosyl-L-methionine</name>
        <dbReference type="ChEBI" id="CHEBI:59789"/>
    </ligand>
</feature>
<gene>
    <name evidence="5" type="ORF">KCX82_03835</name>
</gene>
<dbReference type="EMBL" id="JAGSND010000002">
    <property type="protein sequence ID" value="MBR0596994.1"/>
    <property type="molecule type" value="Genomic_DNA"/>
</dbReference>
<feature type="domain" description="Methyltransferase type 11" evidence="3">
    <location>
        <begin position="110"/>
        <end position="209"/>
    </location>
</feature>
<proteinExistence type="predicted"/>
<protein>
    <submittedName>
        <fullName evidence="5">Methyltransferase domain-containing protein</fullName>
    </submittedName>
</protein>
<feature type="binding site" evidence="1">
    <location>
        <position position="27"/>
    </location>
    <ligand>
        <name>Zn(2+)</name>
        <dbReference type="ChEBI" id="CHEBI:29105"/>
    </ligand>
</feature>
<dbReference type="GO" id="GO:0032259">
    <property type="term" value="P:methylation"/>
    <property type="evidence" value="ECO:0007669"/>
    <property type="project" value="UniProtKB-KW"/>
</dbReference>
<keyword evidence="1" id="KW-0479">Metal-binding</keyword>
<dbReference type="InterPro" id="IPR029063">
    <property type="entry name" value="SAM-dependent_MTases_sf"/>
</dbReference>
<dbReference type="PIRSF" id="PIRSF018249">
    <property type="entry name" value="MyrA_prd"/>
    <property type="match status" value="1"/>
</dbReference>
<dbReference type="InterPro" id="IPR016718">
    <property type="entry name" value="rRNA_m1G-MeTrfase_A_prd"/>
</dbReference>
<feature type="domain" description="23S rRNA (guanine(745)-N(1))-methyltransferase N-terminal" evidence="4">
    <location>
        <begin position="23"/>
        <end position="58"/>
    </location>
</feature>
<evidence type="ECO:0000256" key="2">
    <source>
        <dbReference type="PIRSR" id="PIRSR018249-2"/>
    </source>
</evidence>
<keyword evidence="1" id="KW-0862">Zinc</keyword>
<evidence type="ECO:0000256" key="1">
    <source>
        <dbReference type="PIRSR" id="PIRSR018249-1"/>
    </source>
</evidence>
<dbReference type="Pfam" id="PF08241">
    <property type="entry name" value="Methyltransf_11"/>
    <property type="match status" value="1"/>
</dbReference>